<dbReference type="SUPFAM" id="SSF52540">
    <property type="entry name" value="P-loop containing nucleoside triphosphate hydrolases"/>
    <property type="match status" value="2"/>
</dbReference>
<dbReference type="InterPro" id="IPR003395">
    <property type="entry name" value="RecF/RecN/SMC_N"/>
</dbReference>
<dbReference type="GO" id="GO:0006281">
    <property type="term" value="P:DNA repair"/>
    <property type="evidence" value="ECO:0007669"/>
    <property type="project" value="UniProtKB-KW"/>
</dbReference>
<keyword evidence="5 9" id="KW-0227">DNA damage</keyword>
<keyword evidence="10" id="KW-0175">Coiled coil</keyword>
<keyword evidence="13" id="KW-1185">Reference proteome</keyword>
<evidence type="ECO:0000256" key="10">
    <source>
        <dbReference type="SAM" id="Coils"/>
    </source>
</evidence>
<feature type="domain" description="RecF/RecN/SMC N-terminal" evidence="11">
    <location>
        <begin position="5"/>
        <end position="492"/>
    </location>
</feature>
<proteinExistence type="inferred from homology"/>
<dbReference type="GO" id="GO:0005524">
    <property type="term" value="F:ATP binding"/>
    <property type="evidence" value="ECO:0007669"/>
    <property type="project" value="UniProtKB-KW"/>
</dbReference>
<dbReference type="PANTHER" id="PTHR11059:SF0">
    <property type="entry name" value="DNA REPAIR PROTEIN RECN"/>
    <property type="match status" value="1"/>
</dbReference>
<accession>A0A6V8LRT4</accession>
<evidence type="ECO:0000256" key="6">
    <source>
        <dbReference type="ARBA" id="ARBA00022840"/>
    </source>
</evidence>
<comment type="function">
    <text evidence="1 9">May be involved in recombinational repair of damaged DNA.</text>
</comment>
<evidence type="ECO:0000256" key="1">
    <source>
        <dbReference type="ARBA" id="ARBA00003618"/>
    </source>
</evidence>
<dbReference type="PANTHER" id="PTHR11059">
    <property type="entry name" value="DNA REPAIR PROTEIN RECN"/>
    <property type="match status" value="1"/>
</dbReference>
<dbReference type="InterPro" id="IPR027417">
    <property type="entry name" value="P-loop_NTPase"/>
</dbReference>
<evidence type="ECO:0000256" key="4">
    <source>
        <dbReference type="ARBA" id="ARBA00022741"/>
    </source>
</evidence>
<keyword evidence="7 9" id="KW-0234">DNA repair</keyword>
<name>A0A6V8LRT4_9BACT</name>
<evidence type="ECO:0000256" key="7">
    <source>
        <dbReference type="ARBA" id="ARBA00023204"/>
    </source>
</evidence>
<evidence type="ECO:0000313" key="13">
    <source>
        <dbReference type="Proteomes" id="UP000494245"/>
    </source>
</evidence>
<evidence type="ECO:0000256" key="8">
    <source>
        <dbReference type="ARBA" id="ARBA00033408"/>
    </source>
</evidence>
<keyword evidence="6" id="KW-0067">ATP-binding</keyword>
<evidence type="ECO:0000256" key="5">
    <source>
        <dbReference type="ARBA" id="ARBA00022763"/>
    </source>
</evidence>
<dbReference type="Gene3D" id="3.40.50.300">
    <property type="entry name" value="P-loop containing nucleotide triphosphate hydrolases"/>
    <property type="match status" value="2"/>
</dbReference>
<dbReference type="InterPro" id="IPR004604">
    <property type="entry name" value="DNA_recomb/repair_RecN"/>
</dbReference>
<feature type="coiled-coil region" evidence="10">
    <location>
        <begin position="316"/>
        <end position="343"/>
    </location>
</feature>
<dbReference type="RefSeq" id="WP_173081285.1">
    <property type="nucleotide sequence ID" value="NZ_BLTE01000002.1"/>
</dbReference>
<dbReference type="EMBL" id="BLTE01000002">
    <property type="protein sequence ID" value="GFK92829.1"/>
    <property type="molecule type" value="Genomic_DNA"/>
</dbReference>
<gene>
    <name evidence="12" type="primary">recN</name>
    <name evidence="12" type="ORF">NNJEOMEG_00657</name>
</gene>
<dbReference type="Proteomes" id="UP000494245">
    <property type="component" value="Unassembled WGS sequence"/>
</dbReference>
<evidence type="ECO:0000259" key="11">
    <source>
        <dbReference type="Pfam" id="PF02463"/>
    </source>
</evidence>
<keyword evidence="4" id="KW-0547">Nucleotide-binding</keyword>
<reference evidence="12 13" key="2">
    <citation type="submission" date="2020-05" db="EMBL/GenBank/DDBJ databases">
        <title>Draft genome sequence of Desulfovibrio sp. strainFSS-1.</title>
        <authorList>
            <person name="Shimoshige H."/>
            <person name="Kobayashi H."/>
            <person name="Maekawa T."/>
        </authorList>
    </citation>
    <scope>NUCLEOTIDE SEQUENCE [LARGE SCALE GENOMIC DNA]</scope>
    <source>
        <strain evidence="12 13">SIID29052-01</strain>
    </source>
</reference>
<evidence type="ECO:0000256" key="3">
    <source>
        <dbReference type="ARBA" id="ARBA00021315"/>
    </source>
</evidence>
<dbReference type="GO" id="GO:0043590">
    <property type="term" value="C:bacterial nucleoid"/>
    <property type="evidence" value="ECO:0007669"/>
    <property type="project" value="TreeGrafter"/>
</dbReference>
<organism evidence="12 13">
    <name type="scientific">Fundidesulfovibrio magnetotacticus</name>
    <dbReference type="NCBI Taxonomy" id="2730080"/>
    <lineage>
        <taxon>Bacteria</taxon>
        <taxon>Pseudomonadati</taxon>
        <taxon>Thermodesulfobacteriota</taxon>
        <taxon>Desulfovibrionia</taxon>
        <taxon>Desulfovibrionales</taxon>
        <taxon>Desulfovibrionaceae</taxon>
        <taxon>Fundidesulfovibrio</taxon>
    </lineage>
</organism>
<dbReference type="GO" id="GO:0006310">
    <property type="term" value="P:DNA recombination"/>
    <property type="evidence" value="ECO:0007669"/>
    <property type="project" value="InterPro"/>
</dbReference>
<feature type="coiled-coil region" evidence="10">
    <location>
        <begin position="137"/>
        <end position="178"/>
    </location>
</feature>
<dbReference type="GO" id="GO:0009432">
    <property type="term" value="P:SOS response"/>
    <property type="evidence" value="ECO:0007669"/>
    <property type="project" value="TreeGrafter"/>
</dbReference>
<evidence type="ECO:0000256" key="9">
    <source>
        <dbReference type="PIRNR" id="PIRNR003128"/>
    </source>
</evidence>
<dbReference type="PIRSF" id="PIRSF003128">
    <property type="entry name" value="RecN"/>
    <property type="match status" value="1"/>
</dbReference>
<protein>
    <recommendedName>
        <fullName evidence="3 9">DNA repair protein RecN</fullName>
    </recommendedName>
    <alternativeName>
        <fullName evidence="8 9">Recombination protein N</fullName>
    </alternativeName>
</protein>
<comment type="similarity">
    <text evidence="2 9">Belongs to the RecN family.</text>
</comment>
<evidence type="ECO:0000313" key="12">
    <source>
        <dbReference type="EMBL" id="GFK92829.1"/>
    </source>
</evidence>
<evidence type="ECO:0000256" key="2">
    <source>
        <dbReference type="ARBA" id="ARBA00009441"/>
    </source>
</evidence>
<dbReference type="Pfam" id="PF02463">
    <property type="entry name" value="SMC_N"/>
    <property type="match status" value="1"/>
</dbReference>
<comment type="caution">
    <text evidence="12">The sequence shown here is derived from an EMBL/GenBank/DDBJ whole genome shotgun (WGS) entry which is preliminary data.</text>
</comment>
<sequence length="537" mass="59172">MIEFLRIRNLALIADVELEFAPGLNVLTGETGAGKTFVLKALEFLTGERLAPDMVRPGTDKALVEALFVLEGREVILRRELSAGSGRARLSIDGQLATAEALRELKPRLLLHASQNGQQKLLSPAFQARLLDHFLPEQALLEERRELSRRLTGVEREARELRERVAHLEDRREVLELKRTEIDKAAPREGEEEELLERQQALRHARKAREAREAALDLLLGEQGAGAVLGRLERELGHLAQAGEPYQADLDAVREARLGLSELAQRLRQGGAGPADDPEAVEARLWELAQLKRKLKLSMPEILSLHREIEANLSFLDNAGLDLKRLEREAGELRAALGRALSRLDGARGEAAGALCARVEEELRGLGFSEHVRTLFEFAPVELFPADAGHEALTELSARLLFAPNPGQPPRPLDRIASGGELSRFLLALTSLRAENDEAVLIFDEVDAGIGGLTLNRVGERLKALAGERQMLLITHWPQLAALAERHFLVAKHVAEGQTETTVTRLEGRNLSEELSRMAGGGEQGRAMAEKLLLPLG</sequence>
<dbReference type="AlphaFoldDB" id="A0A6V8LRT4"/>
<reference evidence="12 13" key="1">
    <citation type="submission" date="2020-04" db="EMBL/GenBank/DDBJ databases">
        <authorList>
            <consortium name="Desulfovibrio sp. FSS-1 genome sequencing consortium"/>
            <person name="Shimoshige H."/>
            <person name="Kobayashi H."/>
            <person name="Maekawa T."/>
        </authorList>
    </citation>
    <scope>NUCLEOTIDE SEQUENCE [LARGE SCALE GENOMIC DNA]</scope>
    <source>
        <strain evidence="12 13">SIID29052-01</strain>
    </source>
</reference>